<dbReference type="OrthoDB" id="433738at2759"/>
<dbReference type="Gene3D" id="3.10.50.40">
    <property type="match status" value="1"/>
</dbReference>
<gene>
    <name evidence="3" type="ORF">BCR33DRAFT_755218</name>
</gene>
<evidence type="ECO:0000313" key="3">
    <source>
        <dbReference type="EMBL" id="ORY30476.1"/>
    </source>
</evidence>
<dbReference type="AlphaFoldDB" id="A0A1Y2B718"/>
<evidence type="ECO:0000256" key="2">
    <source>
        <dbReference type="ARBA" id="ARBA00022803"/>
    </source>
</evidence>
<protein>
    <recommendedName>
        <fullName evidence="5">TPR-like protein</fullName>
    </recommendedName>
</protein>
<sequence>MLPGSRARFLCMPSETDGYAQLESLLRQEKMNRDLIAQGKPPIRLTGCCAAQGMGNNPDALEMQRDLLLLAGSVLELEIDLIEVVEPGEFQKEVWEMNALEKYNEAPIRKEEGGVLYKKGDYEGACDKYTRALVLLESLSTSPSVTDMQRDIKQQKEAMDKEVRRRVLERKRLERLGREIPDEFTVASVEQYLKESEAKIANPDFSGNNGINPSVVISLMQTCRLNYAACKLKLGEYSTVIIQCSEVIKNDATNVKALFRRAQAYRKIGRDLELAQKDLATLRDLFTGRGMTEDQAEFLELKREEKELDVKLKAAQAKEKKMFSNMFA</sequence>
<dbReference type="STRING" id="329046.A0A1Y2B718"/>
<dbReference type="InterPro" id="IPR011990">
    <property type="entry name" value="TPR-like_helical_dom_sf"/>
</dbReference>
<keyword evidence="1" id="KW-0677">Repeat</keyword>
<dbReference type="InterPro" id="IPR046357">
    <property type="entry name" value="PPIase_dom_sf"/>
</dbReference>
<keyword evidence="4" id="KW-1185">Reference proteome</keyword>
<evidence type="ECO:0008006" key="5">
    <source>
        <dbReference type="Google" id="ProtNLM"/>
    </source>
</evidence>
<organism evidence="3 4">
    <name type="scientific">Rhizoclosmatium globosum</name>
    <dbReference type="NCBI Taxonomy" id="329046"/>
    <lineage>
        <taxon>Eukaryota</taxon>
        <taxon>Fungi</taxon>
        <taxon>Fungi incertae sedis</taxon>
        <taxon>Chytridiomycota</taxon>
        <taxon>Chytridiomycota incertae sedis</taxon>
        <taxon>Chytridiomycetes</taxon>
        <taxon>Chytridiales</taxon>
        <taxon>Chytriomycetaceae</taxon>
        <taxon>Rhizoclosmatium</taxon>
    </lineage>
</organism>
<reference evidence="3 4" key="1">
    <citation type="submission" date="2016-07" db="EMBL/GenBank/DDBJ databases">
        <title>Pervasive Adenine N6-methylation of Active Genes in Fungi.</title>
        <authorList>
            <consortium name="DOE Joint Genome Institute"/>
            <person name="Mondo S.J."/>
            <person name="Dannebaum R.O."/>
            <person name="Kuo R.C."/>
            <person name="Labutti K."/>
            <person name="Haridas S."/>
            <person name="Kuo A."/>
            <person name="Salamov A."/>
            <person name="Ahrendt S.R."/>
            <person name="Lipzen A."/>
            <person name="Sullivan W."/>
            <person name="Andreopoulos W.B."/>
            <person name="Clum A."/>
            <person name="Lindquist E."/>
            <person name="Daum C."/>
            <person name="Ramamoorthy G.K."/>
            <person name="Gryganskyi A."/>
            <person name="Culley D."/>
            <person name="Magnuson J.K."/>
            <person name="James T.Y."/>
            <person name="O'Malley M.A."/>
            <person name="Stajich J.E."/>
            <person name="Spatafora J.W."/>
            <person name="Visel A."/>
            <person name="Grigoriev I.V."/>
        </authorList>
    </citation>
    <scope>NUCLEOTIDE SEQUENCE [LARGE SCALE GENOMIC DNA]</scope>
    <source>
        <strain evidence="3 4">JEL800</strain>
    </source>
</reference>
<dbReference type="SUPFAM" id="SSF48452">
    <property type="entry name" value="TPR-like"/>
    <property type="match status" value="1"/>
</dbReference>
<evidence type="ECO:0000313" key="4">
    <source>
        <dbReference type="Proteomes" id="UP000193642"/>
    </source>
</evidence>
<dbReference type="InterPro" id="IPR039663">
    <property type="entry name" value="AIP/AIPL1/TTC9"/>
</dbReference>
<dbReference type="GO" id="GO:0003755">
    <property type="term" value="F:peptidyl-prolyl cis-trans isomerase activity"/>
    <property type="evidence" value="ECO:0007669"/>
    <property type="project" value="InterPro"/>
</dbReference>
<dbReference type="PANTHER" id="PTHR11242">
    <property type="entry name" value="ARYL HYDROCARBON RECEPTOR INTERACTING PROTEIN RELATED"/>
    <property type="match status" value="1"/>
</dbReference>
<dbReference type="Gene3D" id="1.25.40.10">
    <property type="entry name" value="Tetratricopeptide repeat domain"/>
    <property type="match status" value="2"/>
</dbReference>
<name>A0A1Y2B718_9FUNG</name>
<proteinExistence type="predicted"/>
<dbReference type="EMBL" id="MCGO01000082">
    <property type="protein sequence ID" value="ORY30476.1"/>
    <property type="molecule type" value="Genomic_DNA"/>
</dbReference>
<dbReference type="Proteomes" id="UP000193642">
    <property type="component" value="Unassembled WGS sequence"/>
</dbReference>
<accession>A0A1Y2B718</accession>
<comment type="caution">
    <text evidence="3">The sequence shown here is derived from an EMBL/GenBank/DDBJ whole genome shotgun (WGS) entry which is preliminary data.</text>
</comment>
<evidence type="ECO:0000256" key="1">
    <source>
        <dbReference type="ARBA" id="ARBA00022737"/>
    </source>
</evidence>
<keyword evidence="2" id="KW-0802">TPR repeat</keyword>
<dbReference type="PANTHER" id="PTHR11242:SF0">
    <property type="entry name" value="TPR_REGION DOMAIN-CONTAINING PROTEIN"/>
    <property type="match status" value="1"/>
</dbReference>